<evidence type="ECO:0000256" key="1">
    <source>
        <dbReference type="SAM" id="MobiDB-lite"/>
    </source>
</evidence>
<dbReference type="Proteomes" id="UP000783863">
    <property type="component" value="Unassembled WGS sequence"/>
</dbReference>
<feature type="compositionally biased region" description="Polar residues" evidence="1">
    <location>
        <begin position="24"/>
        <end position="33"/>
    </location>
</feature>
<protein>
    <submittedName>
        <fullName evidence="2">Acyl-CoA dehydrogenase</fullName>
    </submittedName>
</protein>
<dbReference type="InterPro" id="IPR058276">
    <property type="entry name" value="DUF7970"/>
</dbReference>
<feature type="region of interest" description="Disordered" evidence="1">
    <location>
        <begin position="1"/>
        <end position="91"/>
    </location>
</feature>
<evidence type="ECO:0000313" key="3">
    <source>
        <dbReference type="Proteomes" id="UP000783863"/>
    </source>
</evidence>
<dbReference type="RefSeq" id="WP_220590013.1">
    <property type="nucleotide sequence ID" value="NZ_RKLQ01000006.1"/>
</dbReference>
<dbReference type="EMBL" id="RKLQ01000006">
    <property type="protein sequence ID" value="MBX0305816.1"/>
    <property type="molecule type" value="Genomic_DNA"/>
</dbReference>
<proteinExistence type="predicted"/>
<dbReference type="AlphaFoldDB" id="A0A8J8C9P3"/>
<keyword evidence="3" id="KW-1185">Reference proteome</keyword>
<evidence type="ECO:0000313" key="2">
    <source>
        <dbReference type="EMBL" id="MBX0305816.1"/>
    </source>
</evidence>
<comment type="caution">
    <text evidence="2">The sequence shown here is derived from an EMBL/GenBank/DDBJ whole genome shotgun (WGS) entry which is preliminary data.</text>
</comment>
<feature type="compositionally biased region" description="Acidic residues" evidence="1">
    <location>
        <begin position="12"/>
        <end position="23"/>
    </location>
</feature>
<reference evidence="2" key="1">
    <citation type="submission" date="2021-06" db="EMBL/GenBank/DDBJ databases">
        <title>Halomicroarcula sp. F24A a new haloarchaeum isolated from saline soil.</title>
        <authorList>
            <person name="Duran-Viseras A."/>
            <person name="Sanchez-Porro C."/>
            <person name="Ventosa A."/>
        </authorList>
    </citation>
    <scope>NUCLEOTIDE SEQUENCE</scope>
    <source>
        <strain evidence="2">F24A</strain>
    </source>
</reference>
<accession>A0A8J8C9P3</accession>
<sequence length="158" mass="17203">MTNFKSGSGNLDFDEDDSTDESQAESSGQTTSSPERDERSPEGADSSPATASDQSPADHDPDVPSDGPAGKSEPGGRERYPYFVRRSNVGDERDTRLEIHVRDKVADGEAAFRHELAAELDANDVSKTDAREFALLAAFRHPERVAELMREEGFDSLG</sequence>
<gene>
    <name evidence="2" type="ORF">EGD98_19415</name>
</gene>
<name>A0A8J8C9P3_9EURY</name>
<dbReference type="Pfam" id="PF25925">
    <property type="entry name" value="DUF7970"/>
    <property type="match status" value="1"/>
</dbReference>
<organism evidence="2 3">
    <name type="scientific">Haloarcula salinisoli</name>
    <dbReference type="NCBI Taxonomy" id="2487746"/>
    <lineage>
        <taxon>Archaea</taxon>
        <taxon>Methanobacteriati</taxon>
        <taxon>Methanobacteriota</taxon>
        <taxon>Stenosarchaea group</taxon>
        <taxon>Halobacteria</taxon>
        <taxon>Halobacteriales</taxon>
        <taxon>Haloarculaceae</taxon>
        <taxon>Haloarcula</taxon>
    </lineage>
</organism>